<proteinExistence type="predicted"/>
<accession>A0A0L8GYT1</accession>
<sequence>MGPSQFQEGTITISGRDHHDFRKGPSQFQDGTITISGWDHHNFRKGPSQISISLHHEFQDDIITNIKMTLSQISR</sequence>
<dbReference type="EMBL" id="KQ420011">
    <property type="protein sequence ID" value="KOF81730.1"/>
    <property type="molecule type" value="Genomic_DNA"/>
</dbReference>
<evidence type="ECO:0000313" key="2">
    <source>
        <dbReference type="EMBL" id="KOF81730.1"/>
    </source>
</evidence>
<evidence type="ECO:0000256" key="1">
    <source>
        <dbReference type="SAM" id="MobiDB-lite"/>
    </source>
</evidence>
<feature type="compositionally biased region" description="Polar residues" evidence="1">
    <location>
        <begin position="1"/>
        <end position="13"/>
    </location>
</feature>
<dbReference type="AlphaFoldDB" id="A0A0L8GYT1"/>
<reference evidence="2" key="1">
    <citation type="submission" date="2015-07" db="EMBL/GenBank/DDBJ databases">
        <title>MeaNS - Measles Nucleotide Surveillance Program.</title>
        <authorList>
            <person name="Tran T."/>
            <person name="Druce J."/>
        </authorList>
    </citation>
    <scope>NUCLEOTIDE SEQUENCE</scope>
    <source>
        <strain evidence="2">UCB-OBI-ISO-001</strain>
        <tissue evidence="2">Gonad</tissue>
    </source>
</reference>
<feature type="region of interest" description="Disordered" evidence="1">
    <location>
        <begin position="1"/>
        <end position="26"/>
    </location>
</feature>
<organism evidence="2">
    <name type="scientific">Octopus bimaculoides</name>
    <name type="common">California two-spotted octopus</name>
    <dbReference type="NCBI Taxonomy" id="37653"/>
    <lineage>
        <taxon>Eukaryota</taxon>
        <taxon>Metazoa</taxon>
        <taxon>Spiralia</taxon>
        <taxon>Lophotrochozoa</taxon>
        <taxon>Mollusca</taxon>
        <taxon>Cephalopoda</taxon>
        <taxon>Coleoidea</taxon>
        <taxon>Octopodiformes</taxon>
        <taxon>Octopoda</taxon>
        <taxon>Incirrata</taxon>
        <taxon>Octopodidae</taxon>
        <taxon>Octopus</taxon>
    </lineage>
</organism>
<protein>
    <submittedName>
        <fullName evidence="2">Uncharacterized protein</fullName>
    </submittedName>
</protein>
<name>A0A0L8GYT1_OCTBM</name>
<gene>
    <name evidence="2" type="ORF">OCBIM_22026182mg</name>
</gene>